<accession>A0AAD2D253</accession>
<feature type="region of interest" description="Disordered" evidence="6">
    <location>
        <begin position="150"/>
        <end position="170"/>
    </location>
</feature>
<keyword evidence="1" id="KW-0436">Ligase</keyword>
<dbReference type="GO" id="GO:0036064">
    <property type="term" value="C:ciliary basal body"/>
    <property type="evidence" value="ECO:0007669"/>
    <property type="project" value="TreeGrafter"/>
</dbReference>
<evidence type="ECO:0000256" key="1">
    <source>
        <dbReference type="ARBA" id="ARBA00022598"/>
    </source>
</evidence>
<keyword evidence="2" id="KW-0547">Nucleotide-binding</keyword>
<reference evidence="7" key="1">
    <citation type="submission" date="2023-07" db="EMBL/GenBank/DDBJ databases">
        <authorList>
            <consortium name="AG Swart"/>
            <person name="Singh M."/>
            <person name="Singh A."/>
            <person name="Seah K."/>
            <person name="Emmerich C."/>
        </authorList>
    </citation>
    <scope>NUCLEOTIDE SEQUENCE</scope>
    <source>
        <strain evidence="7">DP1</strain>
    </source>
</reference>
<evidence type="ECO:0000256" key="5">
    <source>
        <dbReference type="ARBA" id="ARBA00049274"/>
    </source>
</evidence>
<dbReference type="Pfam" id="PF03133">
    <property type="entry name" value="TTL"/>
    <property type="match status" value="1"/>
</dbReference>
<evidence type="ECO:0000313" key="8">
    <source>
        <dbReference type="Proteomes" id="UP001295684"/>
    </source>
</evidence>
<comment type="caution">
    <text evidence="7">The sequence shown here is derived from an EMBL/GenBank/DDBJ whole genome shotgun (WGS) entry which is preliminary data.</text>
</comment>
<dbReference type="GO" id="GO:0005524">
    <property type="term" value="F:ATP binding"/>
    <property type="evidence" value="ECO:0007669"/>
    <property type="project" value="UniProtKB-KW"/>
</dbReference>
<protein>
    <recommendedName>
        <fullName evidence="4">Tubulin--tyrosine ligase-like protein 5</fullName>
    </recommendedName>
</protein>
<feature type="region of interest" description="Disordered" evidence="6">
    <location>
        <begin position="99"/>
        <end position="134"/>
    </location>
</feature>
<dbReference type="InterPro" id="IPR004344">
    <property type="entry name" value="TTL/TTLL_fam"/>
</dbReference>
<feature type="region of interest" description="Disordered" evidence="6">
    <location>
        <begin position="639"/>
        <end position="671"/>
    </location>
</feature>
<feature type="compositionally biased region" description="Polar residues" evidence="6">
    <location>
        <begin position="750"/>
        <end position="772"/>
    </location>
</feature>
<name>A0AAD2D253_EUPCR</name>
<dbReference type="PANTHER" id="PTHR12241">
    <property type="entry name" value="TUBULIN POLYGLUTAMYLASE"/>
    <property type="match status" value="1"/>
</dbReference>
<dbReference type="GO" id="GO:0015631">
    <property type="term" value="F:tubulin binding"/>
    <property type="evidence" value="ECO:0007669"/>
    <property type="project" value="TreeGrafter"/>
</dbReference>
<dbReference type="SUPFAM" id="SSF56059">
    <property type="entry name" value="Glutathione synthetase ATP-binding domain-like"/>
    <property type="match status" value="1"/>
</dbReference>
<evidence type="ECO:0000256" key="6">
    <source>
        <dbReference type="SAM" id="MobiDB-lite"/>
    </source>
</evidence>
<sequence length="932" mass="106521">MNEELEEIIGILNSDQISPKIASRPNRNNTKAQTFKNKDFKSFNVNEKAQKQVKESENVAEKVKSIPTKNNDLAKIKSDATIQKKELQIKTDNIDLKNSVMKMNDASPTKKGNIKGKPSKNKNNSPAKPNGPEIQAEVIEDAVEKKKLNRDLDHECNPSPELIKDIPVIRNNSESQIGKKEAVNPPPPILDVQKPSVSSVIAPVPAPLEIPMEAPMEDPLADPMEAPIEVPKVKSKEEEKEKKPILGIGGTVNKEVAKGIEKKYLVFRPYIDPIAVKPYKPPDRGYYFKFNNCDVKIIRYTLEDNGFREVKTNSLDWTVMWFTGSIKPQVYQGLNKYQRVNHFPKSSELCRKDLITTNMSRMNSLYGDTHFDFYPKTFNLPKEHGMLVEEMDRNPEQWWIVKPAASAQGRGIYFTKNVQELPYKQNCVVAHYVDNPMLINGYKFDLRIYVCLTSINPLRIYMYEEGLVRFATAKYKPLGTEKFTKYTHLTNYSVNKKNANFLRSNDASQDNYGSKWSLTALWKYCRSNGIDDIQIRKDIEDVLIKTIISAEHQMGKAFEMYVPYQKNCFECLGFDVLLDENYKPWLIEVNLSPAMSCDSPIDQKVKGNMVADMLSLCGIVPLEKRSKVEVRKQGLHYGAYSEKQDKPRSKVSKSKPKWANTGGGKHVGSELNSTHHRMLNKGKLTKEEKDIVRETDEEYKLRGNFKRIFPNANYSLYKNFFTTERPLNAVVDYKICMRKMNREKAMNSQGLPTFNNALQPTSKGQSRMSNQKPEFRIRKRNESAKVKIGKNSIIKKANSSFKENNHSQIDTVNADEEVPVDVYMNLPQKIPKQGKDFTNQQVISKMQVKYGMRTSLPPNSRSKKRRTVNGMALSSGLKKVYSNKPPEMMEPILRSGSYKEKPSKVPLKKKFMNHNKLPEIQGGKPLLPKIKS</sequence>
<dbReference type="GO" id="GO:0070740">
    <property type="term" value="F:tubulin-glutamic acid ligase activity"/>
    <property type="evidence" value="ECO:0007669"/>
    <property type="project" value="TreeGrafter"/>
</dbReference>
<keyword evidence="3" id="KW-0067">ATP-binding</keyword>
<feature type="compositionally biased region" description="Low complexity" evidence="6">
    <location>
        <begin position="121"/>
        <end position="132"/>
    </location>
</feature>
<dbReference type="Gene3D" id="3.30.470.20">
    <property type="entry name" value="ATP-grasp fold, B domain"/>
    <property type="match status" value="1"/>
</dbReference>
<evidence type="ECO:0000313" key="7">
    <source>
        <dbReference type="EMBL" id="CAI2377033.1"/>
    </source>
</evidence>
<dbReference type="GO" id="GO:0000226">
    <property type="term" value="P:microtubule cytoskeleton organization"/>
    <property type="evidence" value="ECO:0007669"/>
    <property type="project" value="TreeGrafter"/>
</dbReference>
<organism evidence="7 8">
    <name type="scientific">Euplotes crassus</name>
    <dbReference type="NCBI Taxonomy" id="5936"/>
    <lineage>
        <taxon>Eukaryota</taxon>
        <taxon>Sar</taxon>
        <taxon>Alveolata</taxon>
        <taxon>Ciliophora</taxon>
        <taxon>Intramacronucleata</taxon>
        <taxon>Spirotrichea</taxon>
        <taxon>Hypotrichia</taxon>
        <taxon>Euplotida</taxon>
        <taxon>Euplotidae</taxon>
        <taxon>Moneuplotes</taxon>
    </lineage>
</organism>
<feature type="region of interest" description="Disordered" evidence="6">
    <location>
        <begin position="881"/>
        <end position="932"/>
    </location>
</feature>
<gene>
    <name evidence="7" type="ORF">ECRASSUSDP1_LOCUS18414</name>
</gene>
<feature type="region of interest" description="Disordered" evidence="6">
    <location>
        <begin position="750"/>
        <end position="773"/>
    </location>
</feature>
<comment type="catalytic activity">
    <reaction evidence="5">
        <text>L-glutamyl-[protein] + L-glutamate + ATP = gamma-L-glutamyl-L-glutamyl-[protein] + ADP + phosphate + H(+)</text>
        <dbReference type="Rhea" id="RHEA:60144"/>
        <dbReference type="Rhea" id="RHEA-COMP:10208"/>
        <dbReference type="Rhea" id="RHEA-COMP:15517"/>
        <dbReference type="ChEBI" id="CHEBI:15378"/>
        <dbReference type="ChEBI" id="CHEBI:29973"/>
        <dbReference type="ChEBI" id="CHEBI:29985"/>
        <dbReference type="ChEBI" id="CHEBI:30616"/>
        <dbReference type="ChEBI" id="CHEBI:43474"/>
        <dbReference type="ChEBI" id="CHEBI:143622"/>
        <dbReference type="ChEBI" id="CHEBI:456216"/>
    </reaction>
    <physiologicalReaction direction="left-to-right" evidence="5">
        <dbReference type="Rhea" id="RHEA:60145"/>
    </physiologicalReaction>
</comment>
<proteinExistence type="predicted"/>
<dbReference type="AlphaFoldDB" id="A0AAD2D253"/>
<keyword evidence="8" id="KW-1185">Reference proteome</keyword>
<dbReference type="PROSITE" id="PS51221">
    <property type="entry name" value="TTL"/>
    <property type="match status" value="1"/>
</dbReference>
<evidence type="ECO:0000256" key="2">
    <source>
        <dbReference type="ARBA" id="ARBA00022741"/>
    </source>
</evidence>
<dbReference type="PANTHER" id="PTHR12241:SF145">
    <property type="entry name" value="TUBULIN POLYGLUTAMYLASE TTLL5"/>
    <property type="match status" value="1"/>
</dbReference>
<evidence type="ECO:0000256" key="3">
    <source>
        <dbReference type="ARBA" id="ARBA00022840"/>
    </source>
</evidence>
<dbReference type="Proteomes" id="UP001295684">
    <property type="component" value="Unassembled WGS sequence"/>
</dbReference>
<evidence type="ECO:0000256" key="4">
    <source>
        <dbReference type="ARBA" id="ARBA00041448"/>
    </source>
</evidence>
<dbReference type="EMBL" id="CAMPGE010018632">
    <property type="protein sequence ID" value="CAI2377033.1"/>
    <property type="molecule type" value="Genomic_DNA"/>
</dbReference>